<keyword evidence="3" id="KW-1185">Reference proteome</keyword>
<protein>
    <submittedName>
        <fullName evidence="2">Uncharacterized protein</fullName>
    </submittedName>
</protein>
<organism evidence="2 3">
    <name type="scientific">Gibbsiella dentisursi</name>
    <dbReference type="NCBI Taxonomy" id="796890"/>
    <lineage>
        <taxon>Bacteria</taxon>
        <taxon>Pseudomonadati</taxon>
        <taxon>Pseudomonadota</taxon>
        <taxon>Gammaproteobacteria</taxon>
        <taxon>Enterobacterales</taxon>
        <taxon>Yersiniaceae</taxon>
        <taxon>Gibbsiella</taxon>
    </lineage>
</organism>
<gene>
    <name evidence="2" type="ORF">GCM10022405_26670</name>
</gene>
<evidence type="ECO:0000313" key="2">
    <source>
        <dbReference type="EMBL" id="GAA3899969.1"/>
    </source>
</evidence>
<dbReference type="EMBL" id="BAABDG010000003">
    <property type="protein sequence ID" value="GAA3899969.1"/>
    <property type="molecule type" value="Genomic_DNA"/>
</dbReference>
<keyword evidence="1" id="KW-0812">Transmembrane</keyword>
<reference evidence="3" key="1">
    <citation type="journal article" date="2019" name="Int. J. Syst. Evol. Microbiol.">
        <title>The Global Catalogue of Microorganisms (GCM) 10K type strain sequencing project: providing services to taxonomists for standard genome sequencing and annotation.</title>
        <authorList>
            <consortium name="The Broad Institute Genomics Platform"/>
            <consortium name="The Broad Institute Genome Sequencing Center for Infectious Disease"/>
            <person name="Wu L."/>
            <person name="Ma J."/>
        </authorList>
    </citation>
    <scope>NUCLEOTIDE SEQUENCE [LARGE SCALE GENOMIC DNA]</scope>
    <source>
        <strain evidence="3">JCM 17201</strain>
    </source>
</reference>
<keyword evidence="1" id="KW-0472">Membrane</keyword>
<sequence length="70" mass="7964">MYGRQYILLADNIIIGQDEIAITLNGQKSVIQPKLIPYSRQPFNLVPTTGQFLVLLLFTPTSIFIITEKR</sequence>
<proteinExistence type="predicted"/>
<comment type="caution">
    <text evidence="2">The sequence shown here is derived from an EMBL/GenBank/DDBJ whole genome shotgun (WGS) entry which is preliminary data.</text>
</comment>
<name>A0ABP7LG61_9GAMM</name>
<evidence type="ECO:0000256" key="1">
    <source>
        <dbReference type="SAM" id="Phobius"/>
    </source>
</evidence>
<accession>A0ABP7LG61</accession>
<feature type="transmembrane region" description="Helical" evidence="1">
    <location>
        <begin position="45"/>
        <end position="66"/>
    </location>
</feature>
<dbReference type="Proteomes" id="UP001499994">
    <property type="component" value="Unassembled WGS sequence"/>
</dbReference>
<keyword evidence="1" id="KW-1133">Transmembrane helix</keyword>
<evidence type="ECO:0000313" key="3">
    <source>
        <dbReference type="Proteomes" id="UP001499994"/>
    </source>
</evidence>